<accession>A0A4Y2NS05</accession>
<evidence type="ECO:0000256" key="1">
    <source>
        <dbReference type="SAM" id="MobiDB-lite"/>
    </source>
</evidence>
<dbReference type="AlphaFoldDB" id="A0A4Y2NS05"/>
<comment type="caution">
    <text evidence="2">The sequence shown here is derived from an EMBL/GenBank/DDBJ whole genome shotgun (WGS) entry which is preliminary data.</text>
</comment>
<proteinExistence type="predicted"/>
<evidence type="ECO:0000313" key="3">
    <source>
        <dbReference type="Proteomes" id="UP000499080"/>
    </source>
</evidence>
<sequence length="85" mass="9663">MTMTTSELSPPLQTPALHQQKDDWSHAFDLTYNKHNRREIFNGIRFGTFNPPNTKPRPFHKATAANFADKSRKCGGTGRFGRVIC</sequence>
<dbReference type="Proteomes" id="UP000499080">
    <property type="component" value="Unassembled WGS sequence"/>
</dbReference>
<reference evidence="2 3" key="1">
    <citation type="journal article" date="2019" name="Sci. Rep.">
        <title>Orb-weaving spider Araneus ventricosus genome elucidates the spidroin gene catalogue.</title>
        <authorList>
            <person name="Kono N."/>
            <person name="Nakamura H."/>
            <person name="Ohtoshi R."/>
            <person name="Moran D.A.P."/>
            <person name="Shinohara A."/>
            <person name="Yoshida Y."/>
            <person name="Fujiwara M."/>
            <person name="Mori M."/>
            <person name="Tomita M."/>
            <person name="Arakawa K."/>
        </authorList>
    </citation>
    <scope>NUCLEOTIDE SEQUENCE [LARGE SCALE GENOMIC DNA]</scope>
</reference>
<feature type="region of interest" description="Disordered" evidence="1">
    <location>
        <begin position="1"/>
        <end position="20"/>
    </location>
</feature>
<gene>
    <name evidence="2" type="ORF">AVEN_22099_1</name>
</gene>
<protein>
    <submittedName>
        <fullName evidence="2">Uncharacterized protein</fullName>
    </submittedName>
</protein>
<dbReference type="EMBL" id="BGPR01009561">
    <property type="protein sequence ID" value="GBN40817.1"/>
    <property type="molecule type" value="Genomic_DNA"/>
</dbReference>
<keyword evidence="3" id="KW-1185">Reference proteome</keyword>
<name>A0A4Y2NS05_ARAVE</name>
<evidence type="ECO:0000313" key="2">
    <source>
        <dbReference type="EMBL" id="GBN40817.1"/>
    </source>
</evidence>
<organism evidence="2 3">
    <name type="scientific">Araneus ventricosus</name>
    <name type="common">Orbweaver spider</name>
    <name type="synonym">Epeira ventricosa</name>
    <dbReference type="NCBI Taxonomy" id="182803"/>
    <lineage>
        <taxon>Eukaryota</taxon>
        <taxon>Metazoa</taxon>
        <taxon>Ecdysozoa</taxon>
        <taxon>Arthropoda</taxon>
        <taxon>Chelicerata</taxon>
        <taxon>Arachnida</taxon>
        <taxon>Araneae</taxon>
        <taxon>Araneomorphae</taxon>
        <taxon>Entelegynae</taxon>
        <taxon>Araneoidea</taxon>
        <taxon>Araneidae</taxon>
        <taxon>Araneus</taxon>
    </lineage>
</organism>